<evidence type="ECO:0000256" key="1">
    <source>
        <dbReference type="SAM" id="Phobius"/>
    </source>
</evidence>
<dbReference type="EMBL" id="VCGU01000008">
    <property type="protein sequence ID" value="TRY72281.1"/>
    <property type="molecule type" value="Genomic_DNA"/>
</dbReference>
<organism evidence="2 3">
    <name type="scientific">Tigriopus californicus</name>
    <name type="common">Marine copepod</name>
    <dbReference type="NCBI Taxonomy" id="6832"/>
    <lineage>
        <taxon>Eukaryota</taxon>
        <taxon>Metazoa</taxon>
        <taxon>Ecdysozoa</taxon>
        <taxon>Arthropoda</taxon>
        <taxon>Crustacea</taxon>
        <taxon>Multicrustacea</taxon>
        <taxon>Hexanauplia</taxon>
        <taxon>Copepoda</taxon>
        <taxon>Harpacticoida</taxon>
        <taxon>Harpacticidae</taxon>
        <taxon>Tigriopus</taxon>
    </lineage>
</organism>
<dbReference type="STRING" id="6832.A0A553P3M3"/>
<evidence type="ECO:0000313" key="2">
    <source>
        <dbReference type="EMBL" id="TRY72281.1"/>
    </source>
</evidence>
<comment type="caution">
    <text evidence="2">The sequence shown here is derived from an EMBL/GenBank/DDBJ whole genome shotgun (WGS) entry which is preliminary data.</text>
</comment>
<sequence>MSSSAPGKEHHASKVVMDFVDKIYDQTPGFNDVFDEETFYMFAAGFTLLTCLVAFTASRYITIKGKS</sequence>
<reference evidence="2 3" key="1">
    <citation type="journal article" date="2018" name="Nat. Ecol. Evol.">
        <title>Genomic signatures of mitonuclear coevolution across populations of Tigriopus californicus.</title>
        <authorList>
            <person name="Barreto F.S."/>
            <person name="Watson E.T."/>
            <person name="Lima T.G."/>
            <person name="Willett C.S."/>
            <person name="Edmands S."/>
            <person name="Li W."/>
            <person name="Burton R.S."/>
        </authorList>
    </citation>
    <scope>NUCLEOTIDE SEQUENCE [LARGE SCALE GENOMIC DNA]</scope>
    <source>
        <strain evidence="2 3">San Diego</strain>
    </source>
</reference>
<feature type="transmembrane region" description="Helical" evidence="1">
    <location>
        <begin position="39"/>
        <end position="61"/>
    </location>
</feature>
<keyword evidence="1" id="KW-1133">Transmembrane helix</keyword>
<gene>
    <name evidence="2" type="ORF">TCAL_08590</name>
</gene>
<evidence type="ECO:0000313" key="3">
    <source>
        <dbReference type="Proteomes" id="UP000318571"/>
    </source>
</evidence>
<accession>A0A553P3M3</accession>
<proteinExistence type="predicted"/>
<dbReference type="AlphaFoldDB" id="A0A553P3M3"/>
<name>A0A553P3M3_TIGCA</name>
<keyword evidence="1" id="KW-0472">Membrane</keyword>
<keyword evidence="1" id="KW-0812">Transmembrane</keyword>
<keyword evidence="3" id="KW-1185">Reference proteome</keyword>
<protein>
    <submittedName>
        <fullName evidence="2">Uncharacterized protein</fullName>
    </submittedName>
</protein>
<dbReference type="Proteomes" id="UP000318571">
    <property type="component" value="Chromosome 7"/>
</dbReference>
<dbReference type="OMA" id="ETWYIFV"/>